<evidence type="ECO:0000313" key="10">
    <source>
        <dbReference type="Proteomes" id="UP000291483"/>
    </source>
</evidence>
<keyword evidence="5 8" id="KW-1133">Transmembrane helix</keyword>
<dbReference type="GO" id="GO:0015199">
    <property type="term" value="F:amino-acid betaine transmembrane transporter activity"/>
    <property type="evidence" value="ECO:0007669"/>
    <property type="project" value="TreeGrafter"/>
</dbReference>
<dbReference type="PANTHER" id="PTHR30561">
    <property type="entry name" value="SMR FAMILY PROTON-DEPENDENT DRUG EFFLUX TRANSPORTER SUGE"/>
    <property type="match status" value="1"/>
</dbReference>
<accession>A0A4Q8AHZ1</accession>
<dbReference type="OrthoDB" id="3175079at2"/>
<keyword evidence="3" id="KW-1003">Cell membrane</keyword>
<dbReference type="PANTHER" id="PTHR30561:SF1">
    <property type="entry name" value="MULTIDRUG TRANSPORTER EMRE"/>
    <property type="match status" value="1"/>
</dbReference>
<dbReference type="InterPro" id="IPR037185">
    <property type="entry name" value="EmrE-like"/>
</dbReference>
<keyword evidence="2" id="KW-0813">Transport</keyword>
<dbReference type="InterPro" id="IPR000390">
    <property type="entry name" value="Small_drug/metabolite_transptr"/>
</dbReference>
<protein>
    <submittedName>
        <fullName evidence="9">Small multidrug resistance pump</fullName>
    </submittedName>
</protein>
<dbReference type="GO" id="GO:0005886">
    <property type="term" value="C:plasma membrane"/>
    <property type="evidence" value="ECO:0007669"/>
    <property type="project" value="UniProtKB-SubCell"/>
</dbReference>
<gene>
    <name evidence="9" type="ORF">EV379_0333</name>
</gene>
<keyword evidence="10" id="KW-1185">Reference proteome</keyword>
<feature type="transmembrane region" description="Helical" evidence="8">
    <location>
        <begin position="85"/>
        <end position="104"/>
    </location>
</feature>
<dbReference type="AlphaFoldDB" id="A0A4Q8AHZ1"/>
<evidence type="ECO:0000256" key="2">
    <source>
        <dbReference type="ARBA" id="ARBA00022448"/>
    </source>
</evidence>
<proteinExistence type="inferred from homology"/>
<dbReference type="InterPro" id="IPR045324">
    <property type="entry name" value="Small_multidrug_res"/>
</dbReference>
<feature type="transmembrane region" description="Helical" evidence="8">
    <location>
        <begin position="57"/>
        <end position="79"/>
    </location>
</feature>
<evidence type="ECO:0000256" key="1">
    <source>
        <dbReference type="ARBA" id="ARBA00004651"/>
    </source>
</evidence>
<dbReference type="GO" id="GO:0031460">
    <property type="term" value="P:glycine betaine transport"/>
    <property type="evidence" value="ECO:0007669"/>
    <property type="project" value="TreeGrafter"/>
</dbReference>
<dbReference type="EMBL" id="SHLC01000001">
    <property type="protein sequence ID" value="RZU64040.1"/>
    <property type="molecule type" value="Genomic_DNA"/>
</dbReference>
<comment type="similarity">
    <text evidence="7">Belongs to the drug/metabolite transporter (DMT) superfamily. Small multidrug resistance (SMR) (TC 2.A.7.1) family.</text>
</comment>
<evidence type="ECO:0000256" key="6">
    <source>
        <dbReference type="ARBA" id="ARBA00023136"/>
    </source>
</evidence>
<dbReference type="GO" id="GO:0015297">
    <property type="term" value="F:antiporter activity"/>
    <property type="evidence" value="ECO:0007669"/>
    <property type="project" value="TreeGrafter"/>
</dbReference>
<evidence type="ECO:0000256" key="4">
    <source>
        <dbReference type="ARBA" id="ARBA00022692"/>
    </source>
</evidence>
<dbReference type="SUPFAM" id="SSF103481">
    <property type="entry name" value="Multidrug resistance efflux transporter EmrE"/>
    <property type="match status" value="1"/>
</dbReference>
<evidence type="ECO:0000256" key="3">
    <source>
        <dbReference type="ARBA" id="ARBA00022475"/>
    </source>
</evidence>
<organism evidence="9 10">
    <name type="scientific">Microterricola gilva</name>
    <dbReference type="NCBI Taxonomy" id="393267"/>
    <lineage>
        <taxon>Bacteria</taxon>
        <taxon>Bacillati</taxon>
        <taxon>Actinomycetota</taxon>
        <taxon>Actinomycetes</taxon>
        <taxon>Micrococcales</taxon>
        <taxon>Microbacteriaceae</taxon>
        <taxon>Microterricola</taxon>
    </lineage>
</organism>
<reference evidence="9 10" key="1">
    <citation type="submission" date="2019-02" db="EMBL/GenBank/DDBJ databases">
        <title>Sequencing the genomes of 1000 actinobacteria strains.</title>
        <authorList>
            <person name="Klenk H.-P."/>
        </authorList>
    </citation>
    <scope>NUCLEOTIDE SEQUENCE [LARGE SCALE GENOMIC DNA]</scope>
    <source>
        <strain evidence="9 10">DSM 18319</strain>
    </source>
</reference>
<dbReference type="Proteomes" id="UP000291483">
    <property type="component" value="Unassembled WGS sequence"/>
</dbReference>
<evidence type="ECO:0000256" key="7">
    <source>
        <dbReference type="RuleBase" id="RU003942"/>
    </source>
</evidence>
<dbReference type="Pfam" id="PF00893">
    <property type="entry name" value="Multi_Drug_Res"/>
    <property type="match status" value="1"/>
</dbReference>
<evidence type="ECO:0000313" key="9">
    <source>
        <dbReference type="EMBL" id="RZU64040.1"/>
    </source>
</evidence>
<sequence>MSWLFLALAILTEVAATLSLRASEGLKRKIWAAPIAIGYIAAFVCLGFSLHFGMPVAVAYGVWAATGIALTAVLSRIIFKEPLSRTMAIGIALIAAGVITVEFGSSAAH</sequence>
<keyword evidence="6 8" id="KW-0472">Membrane</keyword>
<comment type="subcellular location">
    <subcellularLocation>
        <location evidence="1 7">Cell membrane</location>
        <topology evidence="1 7">Multi-pass membrane protein</topology>
    </subcellularLocation>
</comment>
<evidence type="ECO:0000256" key="5">
    <source>
        <dbReference type="ARBA" id="ARBA00022989"/>
    </source>
</evidence>
<dbReference type="Gene3D" id="1.10.3730.20">
    <property type="match status" value="1"/>
</dbReference>
<comment type="caution">
    <text evidence="9">The sequence shown here is derived from an EMBL/GenBank/DDBJ whole genome shotgun (WGS) entry which is preliminary data.</text>
</comment>
<keyword evidence="4 7" id="KW-0812">Transmembrane</keyword>
<evidence type="ECO:0000256" key="8">
    <source>
        <dbReference type="SAM" id="Phobius"/>
    </source>
</evidence>
<dbReference type="RefSeq" id="WP_130504623.1">
    <property type="nucleotide sequence ID" value="NZ_SHLC01000001.1"/>
</dbReference>
<name>A0A4Q8AHZ1_9MICO</name>
<feature type="transmembrane region" description="Helical" evidence="8">
    <location>
        <begin position="31"/>
        <end position="50"/>
    </location>
</feature>
<dbReference type="GO" id="GO:0015220">
    <property type="term" value="F:choline transmembrane transporter activity"/>
    <property type="evidence" value="ECO:0007669"/>
    <property type="project" value="TreeGrafter"/>
</dbReference>